<dbReference type="PANTHER" id="PTHR46806">
    <property type="entry name" value="F5/8 TYPE C DOMAIN-CONTAINING PROTEIN"/>
    <property type="match status" value="1"/>
</dbReference>
<evidence type="ECO:0000256" key="9">
    <source>
        <dbReference type="ARBA" id="ARBA00023136"/>
    </source>
</evidence>
<dbReference type="Pfam" id="PF00754">
    <property type="entry name" value="F5_F8_type_C"/>
    <property type="match status" value="1"/>
</dbReference>
<protein>
    <submittedName>
        <fullName evidence="17">Discoidin, CUB and LCCL domain containing 2</fullName>
    </submittedName>
</protein>
<comment type="caution">
    <text evidence="11">Lacks conserved residue(s) required for the propagation of feature annotation.</text>
</comment>
<dbReference type="InterPro" id="IPR000859">
    <property type="entry name" value="CUB_dom"/>
</dbReference>
<keyword evidence="7" id="KW-0130">Cell adhesion</keyword>
<evidence type="ECO:0000256" key="6">
    <source>
        <dbReference type="ARBA" id="ARBA00022692"/>
    </source>
</evidence>
<dbReference type="InterPro" id="IPR035914">
    <property type="entry name" value="Sperma_CUB_dom_sf"/>
</dbReference>
<evidence type="ECO:0000313" key="17">
    <source>
        <dbReference type="Ensembl" id="ENSEBUP00000003220.1"/>
    </source>
</evidence>
<keyword evidence="4" id="KW-0964">Secreted</keyword>
<keyword evidence="6 13" id="KW-0812">Transmembrane</keyword>
<dbReference type="Gene3D" id="2.60.120.260">
    <property type="entry name" value="Galactose-binding domain-like"/>
    <property type="match status" value="1"/>
</dbReference>
<evidence type="ECO:0000259" key="16">
    <source>
        <dbReference type="PROSITE" id="PS50820"/>
    </source>
</evidence>
<evidence type="ECO:0000256" key="8">
    <source>
        <dbReference type="ARBA" id="ARBA00022989"/>
    </source>
</evidence>
<feature type="domain" description="LCCL" evidence="16">
    <location>
        <begin position="180"/>
        <end position="276"/>
    </location>
</feature>
<dbReference type="PROSITE" id="PS50022">
    <property type="entry name" value="FA58C_3"/>
    <property type="match status" value="1"/>
</dbReference>
<dbReference type="Pfam" id="PF00431">
    <property type="entry name" value="CUB"/>
    <property type="match status" value="1"/>
</dbReference>
<proteinExistence type="predicted"/>
<keyword evidence="10 11" id="KW-1015">Disulfide bond</keyword>
<feature type="domain" description="F5/8 type C" evidence="15">
    <location>
        <begin position="283"/>
        <end position="441"/>
    </location>
</feature>
<dbReference type="InterPro" id="IPR036609">
    <property type="entry name" value="LCCL_sf"/>
</dbReference>
<dbReference type="InterPro" id="IPR050633">
    <property type="entry name" value="Neuropilin_MCO_CoagFactor"/>
</dbReference>
<keyword evidence="5" id="KW-0597">Phosphoprotein</keyword>
<evidence type="ECO:0000259" key="14">
    <source>
        <dbReference type="PROSITE" id="PS01180"/>
    </source>
</evidence>
<dbReference type="SUPFAM" id="SSF49785">
    <property type="entry name" value="Galactose-binding domain-like"/>
    <property type="match status" value="1"/>
</dbReference>
<accession>A0A8C4N6P7</accession>
<dbReference type="FunFam" id="2.60.120.260:FF:000002">
    <property type="entry name" value="Coagulation factor VIII"/>
    <property type="match status" value="1"/>
</dbReference>
<dbReference type="SMART" id="SM00231">
    <property type="entry name" value="FA58C"/>
    <property type="match status" value="1"/>
</dbReference>
<dbReference type="GO" id="GO:0005886">
    <property type="term" value="C:plasma membrane"/>
    <property type="evidence" value="ECO:0007669"/>
    <property type="project" value="TreeGrafter"/>
</dbReference>
<dbReference type="CDD" id="cd00057">
    <property type="entry name" value="FA58C"/>
    <property type="match status" value="1"/>
</dbReference>
<evidence type="ECO:0000256" key="12">
    <source>
        <dbReference type="SAM" id="MobiDB-lite"/>
    </source>
</evidence>
<sequence>MKIESPLQHKITVRSCCAGSDVEPLAVMAIQPRDRFIPQSAAAVACFTALCHTVLAQKGNGCGHTVLGRLSGTLASANYPQAYRPESVCRWEIHVPSAARLALRFADFDIPTQNRCQESYVKIYDGIASLSVIDAFCGALDEEGERTFLSAGNEVTVRFQSGSEAPGRGFLLSYSSFEHRDELITCLETGANFTEHEFSKFCPAGCLTDFGVVSGSIPTGYRDSSPLCKAAVHAGVVAADLGGQVDVVQSKGRSFYENQIANGVTSVRGKDSTSLFTFKTSGCYGKLGLASGAVRDSQLSASSQLTENAKDGGGHAWPAAFARLNRSSSAWVARHADLSQWLQVDLGKRRKVTGIITAGSGGPPHPTYFVSLYQLQWSIDRISWDFYKNNILRTPKLFQGNADGEGLVRNNLIPPVEARFVRVLPMGWHQKIALRLELLGCEITASPRAMRPLPHEPEQPVEDTTHTATTPTVFVMKNNTIPGHANEGVELVAVVVPASLLLCILLIILCLCACRRGDRSRTKEAYTLPCAPQPSWLRNRASRGLKVDDVTPSIEPSDVRYSSEGGRLPGAAGLSAALRNTIPEYEPLVMGSGSLGKSSTFRPAVTDVQTPQHEYTEPQADMVSLPSSDSSLAPYAAPAMHPAQHLYAEPVVSPGPEYATPIGFQVAPSPSLRQPVHAPPRPAAPPPALGYDTPRAVRRMQAEATNPRGHVSFPTVPLGPGYDTPKSIAGLNDEPVV</sequence>
<feature type="transmembrane region" description="Helical" evidence="13">
    <location>
        <begin position="491"/>
        <end position="514"/>
    </location>
</feature>
<dbReference type="FunFam" id="2.60.120.290:FF:000005">
    <property type="entry name" value="Procollagen C-endopeptidase enhancer 1"/>
    <property type="match status" value="1"/>
</dbReference>
<evidence type="ECO:0000313" key="18">
    <source>
        <dbReference type="Proteomes" id="UP000694388"/>
    </source>
</evidence>
<dbReference type="SUPFAM" id="SSF49854">
    <property type="entry name" value="Spermadhesin, CUB domain"/>
    <property type="match status" value="1"/>
</dbReference>
<dbReference type="GO" id="GO:0038023">
    <property type="term" value="F:signaling receptor activity"/>
    <property type="evidence" value="ECO:0007669"/>
    <property type="project" value="TreeGrafter"/>
</dbReference>
<dbReference type="GeneTree" id="ENSGT00940000158147"/>
<dbReference type="PROSITE" id="PS01286">
    <property type="entry name" value="FA58C_2"/>
    <property type="match status" value="1"/>
</dbReference>
<dbReference type="SMART" id="SM00603">
    <property type="entry name" value="LCCL"/>
    <property type="match status" value="1"/>
</dbReference>
<keyword evidence="8 13" id="KW-1133">Transmembrane helix</keyword>
<evidence type="ECO:0000256" key="13">
    <source>
        <dbReference type="SAM" id="Phobius"/>
    </source>
</evidence>
<dbReference type="InterPro" id="IPR000421">
    <property type="entry name" value="FA58C"/>
</dbReference>
<evidence type="ECO:0000256" key="1">
    <source>
        <dbReference type="ARBA" id="ARBA00004184"/>
    </source>
</evidence>
<keyword evidence="18" id="KW-1185">Reference proteome</keyword>
<organism evidence="17 18">
    <name type="scientific">Eptatretus burgeri</name>
    <name type="common">Inshore hagfish</name>
    <dbReference type="NCBI Taxonomy" id="7764"/>
    <lineage>
        <taxon>Eukaryota</taxon>
        <taxon>Metazoa</taxon>
        <taxon>Chordata</taxon>
        <taxon>Craniata</taxon>
        <taxon>Vertebrata</taxon>
        <taxon>Cyclostomata</taxon>
        <taxon>Myxini</taxon>
        <taxon>Myxiniformes</taxon>
        <taxon>Myxinidae</taxon>
        <taxon>Eptatretinae</taxon>
        <taxon>Eptatretus</taxon>
    </lineage>
</organism>
<evidence type="ECO:0000256" key="11">
    <source>
        <dbReference type="PROSITE-ProRule" id="PRU00059"/>
    </source>
</evidence>
<dbReference type="GO" id="GO:0005576">
    <property type="term" value="C:extracellular region"/>
    <property type="evidence" value="ECO:0007669"/>
    <property type="project" value="UniProtKB-SubCell"/>
</dbReference>
<keyword evidence="9 13" id="KW-0472">Membrane</keyword>
<dbReference type="Gene3D" id="2.60.120.290">
    <property type="entry name" value="Spermadhesin, CUB domain"/>
    <property type="match status" value="1"/>
</dbReference>
<dbReference type="InterPro" id="IPR004043">
    <property type="entry name" value="LCCL"/>
</dbReference>
<feature type="compositionally biased region" description="Pro residues" evidence="12">
    <location>
        <begin position="677"/>
        <end position="688"/>
    </location>
</feature>
<feature type="domain" description="CUB" evidence="14">
    <location>
        <begin position="62"/>
        <end position="177"/>
    </location>
</feature>
<evidence type="ECO:0000256" key="4">
    <source>
        <dbReference type="ARBA" id="ARBA00022525"/>
    </source>
</evidence>
<dbReference type="SMART" id="SM00042">
    <property type="entry name" value="CUB"/>
    <property type="match status" value="1"/>
</dbReference>
<evidence type="ECO:0000256" key="10">
    <source>
        <dbReference type="ARBA" id="ARBA00023157"/>
    </source>
</evidence>
<dbReference type="AlphaFoldDB" id="A0A8C4N6P7"/>
<evidence type="ECO:0000256" key="3">
    <source>
        <dbReference type="ARBA" id="ARBA00004613"/>
    </source>
</evidence>
<name>A0A8C4N6P7_EPTBU</name>
<dbReference type="CDD" id="cd00041">
    <property type="entry name" value="CUB"/>
    <property type="match status" value="1"/>
</dbReference>
<dbReference type="InterPro" id="IPR008979">
    <property type="entry name" value="Galactose-bd-like_sf"/>
</dbReference>
<dbReference type="GO" id="GO:0007155">
    <property type="term" value="P:cell adhesion"/>
    <property type="evidence" value="ECO:0007669"/>
    <property type="project" value="UniProtKB-KW"/>
</dbReference>
<dbReference type="GO" id="GO:0012505">
    <property type="term" value="C:endomembrane system"/>
    <property type="evidence" value="ECO:0007669"/>
    <property type="project" value="UniProtKB-SubCell"/>
</dbReference>
<evidence type="ECO:0000256" key="2">
    <source>
        <dbReference type="ARBA" id="ARBA00004479"/>
    </source>
</evidence>
<evidence type="ECO:0000256" key="7">
    <source>
        <dbReference type="ARBA" id="ARBA00022889"/>
    </source>
</evidence>
<dbReference type="Gene3D" id="2.170.130.20">
    <property type="entry name" value="LCCL-like domain"/>
    <property type="match status" value="1"/>
</dbReference>
<feature type="region of interest" description="Disordered" evidence="12">
    <location>
        <begin position="670"/>
        <end position="737"/>
    </location>
</feature>
<dbReference type="PROSITE" id="PS01180">
    <property type="entry name" value="CUB"/>
    <property type="match status" value="1"/>
</dbReference>
<evidence type="ECO:0000259" key="15">
    <source>
        <dbReference type="PROSITE" id="PS50022"/>
    </source>
</evidence>
<evidence type="ECO:0000256" key="5">
    <source>
        <dbReference type="ARBA" id="ARBA00022553"/>
    </source>
</evidence>
<dbReference type="Ensembl" id="ENSEBUT00000003585.1">
    <property type="protein sequence ID" value="ENSEBUP00000003220.1"/>
    <property type="gene ID" value="ENSEBUG00000002360.1"/>
</dbReference>
<comment type="subcellular location">
    <subcellularLocation>
        <location evidence="1">Endomembrane system</location>
        <topology evidence="1">Peripheral membrane protein</topology>
    </subcellularLocation>
    <subcellularLocation>
        <location evidence="2">Membrane</location>
        <topology evidence="2">Single-pass type I membrane protein</topology>
    </subcellularLocation>
    <subcellularLocation>
        <location evidence="3">Secreted</location>
    </subcellularLocation>
</comment>
<feature type="disulfide bond" evidence="11">
    <location>
        <begin position="62"/>
        <end position="89"/>
    </location>
</feature>
<dbReference type="Proteomes" id="UP000694388">
    <property type="component" value="Unplaced"/>
</dbReference>
<dbReference type="SUPFAM" id="SSF69848">
    <property type="entry name" value="LCCL domain"/>
    <property type="match status" value="1"/>
</dbReference>
<dbReference type="Pfam" id="PF03815">
    <property type="entry name" value="LCCL"/>
    <property type="match status" value="1"/>
</dbReference>
<dbReference type="PANTHER" id="PTHR46806:SF5">
    <property type="entry name" value="F5_8 TYPE C DOMAIN-CONTAINING PROTEIN"/>
    <property type="match status" value="1"/>
</dbReference>
<reference evidence="17" key="1">
    <citation type="submission" date="2025-08" db="UniProtKB">
        <authorList>
            <consortium name="Ensembl"/>
        </authorList>
    </citation>
    <scope>IDENTIFICATION</scope>
</reference>
<dbReference type="PROSITE" id="PS50820">
    <property type="entry name" value="LCCL"/>
    <property type="match status" value="1"/>
</dbReference>
<reference evidence="17" key="2">
    <citation type="submission" date="2025-09" db="UniProtKB">
        <authorList>
            <consortium name="Ensembl"/>
        </authorList>
    </citation>
    <scope>IDENTIFICATION</scope>
</reference>